<keyword evidence="2" id="KW-1003">Cell membrane</keyword>
<feature type="transmembrane region" description="Helical" evidence="3">
    <location>
        <begin position="144"/>
        <end position="169"/>
    </location>
</feature>
<keyword evidence="5" id="KW-1185">Reference proteome</keyword>
<feature type="transmembrane region" description="Helical" evidence="3">
    <location>
        <begin position="80"/>
        <end position="103"/>
    </location>
</feature>
<dbReference type="STRING" id="550447.SAMN05428946_1205"/>
<dbReference type="EMBL" id="FTPL01000001">
    <property type="protein sequence ID" value="SIT75922.1"/>
    <property type="molecule type" value="Genomic_DNA"/>
</dbReference>
<keyword evidence="3" id="KW-0812">Transmembrane</keyword>
<evidence type="ECO:0000256" key="3">
    <source>
        <dbReference type="SAM" id="Phobius"/>
    </source>
</evidence>
<dbReference type="InterPro" id="IPR003784">
    <property type="entry name" value="BioY"/>
</dbReference>
<dbReference type="AlphaFoldDB" id="A0A1U7PNP9"/>
<dbReference type="Proteomes" id="UP000187550">
    <property type="component" value="Unassembled WGS sequence"/>
</dbReference>
<comment type="subcellular location">
    <subcellularLocation>
        <location evidence="2">Cell membrane</location>
        <topology evidence="2">Multi-pass membrane protein</topology>
    </subcellularLocation>
</comment>
<evidence type="ECO:0000256" key="2">
    <source>
        <dbReference type="PIRNR" id="PIRNR016661"/>
    </source>
</evidence>
<proteinExistence type="inferred from homology"/>
<evidence type="ECO:0000256" key="1">
    <source>
        <dbReference type="ARBA" id="ARBA00010692"/>
    </source>
</evidence>
<protein>
    <recommendedName>
        <fullName evidence="2">Biotin transporter</fullName>
    </recommendedName>
</protein>
<dbReference type="PANTHER" id="PTHR34295:SF1">
    <property type="entry name" value="BIOTIN TRANSPORTER BIOY"/>
    <property type="match status" value="1"/>
</dbReference>
<comment type="similarity">
    <text evidence="1 2">Belongs to the BioY family.</text>
</comment>
<keyword evidence="2" id="KW-0813">Transport</keyword>
<dbReference type="PIRSF" id="PIRSF016661">
    <property type="entry name" value="BioY"/>
    <property type="match status" value="1"/>
</dbReference>
<dbReference type="Pfam" id="PF02632">
    <property type="entry name" value="BioY"/>
    <property type="match status" value="1"/>
</dbReference>
<accession>A0A1U7PNP9</accession>
<feature type="transmembrane region" description="Helical" evidence="3">
    <location>
        <begin position="110"/>
        <end position="132"/>
    </location>
</feature>
<evidence type="ECO:0000313" key="4">
    <source>
        <dbReference type="EMBL" id="SIT75922.1"/>
    </source>
</evidence>
<name>A0A1U7PNP9_9BACI</name>
<feature type="transmembrane region" description="Helical" evidence="3">
    <location>
        <begin position="57"/>
        <end position="74"/>
    </location>
</feature>
<dbReference type="OrthoDB" id="9803495at2"/>
<keyword evidence="2 3" id="KW-0472">Membrane</keyword>
<dbReference type="GO" id="GO:0005886">
    <property type="term" value="C:plasma membrane"/>
    <property type="evidence" value="ECO:0007669"/>
    <property type="project" value="UniProtKB-SubCell"/>
</dbReference>
<reference evidence="5" key="1">
    <citation type="submission" date="2017-01" db="EMBL/GenBank/DDBJ databases">
        <authorList>
            <person name="Varghese N."/>
            <person name="Submissions S."/>
        </authorList>
    </citation>
    <scope>NUCLEOTIDE SEQUENCE [LARGE SCALE GENOMIC DNA]</scope>
    <source>
        <strain evidence="5">MNA4</strain>
    </source>
</reference>
<dbReference type="RefSeq" id="WP_076757400.1">
    <property type="nucleotide sequence ID" value="NZ_FTPL01000001.1"/>
</dbReference>
<dbReference type="GO" id="GO:0015225">
    <property type="term" value="F:biotin transmembrane transporter activity"/>
    <property type="evidence" value="ECO:0007669"/>
    <property type="project" value="UniProtKB-UniRule"/>
</dbReference>
<evidence type="ECO:0000313" key="5">
    <source>
        <dbReference type="Proteomes" id="UP000187550"/>
    </source>
</evidence>
<sequence length="184" mass="19247">MGNERLKMMILAALFAALMGVGAQIIIPVPPIPFTAQTLVLPLMAIILGKRYGTLSAALYVALGAVGIPVFAGMKAGLGIILGPTGGFILSYIPAVFLIGLIFEKGGRHTAAGIAATVTGALFILFAGTVWYKWMGNLSWAGAFTGAMIPFIVPDILKAVFAAVLGVLIRKRLESARLLHAALR</sequence>
<dbReference type="Gene3D" id="1.10.1760.20">
    <property type="match status" value="1"/>
</dbReference>
<keyword evidence="3" id="KW-1133">Transmembrane helix</keyword>
<gene>
    <name evidence="4" type="ORF">SAMN05428946_1205</name>
</gene>
<organism evidence="4 5">
    <name type="scientific">Edaphobacillus lindanitolerans</name>
    <dbReference type="NCBI Taxonomy" id="550447"/>
    <lineage>
        <taxon>Bacteria</taxon>
        <taxon>Bacillati</taxon>
        <taxon>Bacillota</taxon>
        <taxon>Bacilli</taxon>
        <taxon>Bacillales</taxon>
        <taxon>Bacillaceae</taxon>
        <taxon>Edaphobacillus</taxon>
    </lineage>
</organism>
<dbReference type="PANTHER" id="PTHR34295">
    <property type="entry name" value="BIOTIN TRANSPORTER BIOY"/>
    <property type="match status" value="1"/>
</dbReference>